<dbReference type="Gene3D" id="3.40.50.300">
    <property type="entry name" value="P-loop containing nucleotide triphosphate hydrolases"/>
    <property type="match status" value="1"/>
</dbReference>
<dbReference type="EMBL" id="MWXA01000004">
    <property type="protein sequence ID" value="OZG67571.1"/>
    <property type="molecule type" value="Genomic_DNA"/>
</dbReference>
<dbReference type="GeneID" id="98295335"/>
<protein>
    <submittedName>
        <fullName evidence="1">AAA family ATPase</fullName>
    </submittedName>
</protein>
<proteinExistence type="predicted"/>
<dbReference type="AlphaFoldDB" id="A0A261G816"/>
<gene>
    <name evidence="1" type="ORF">BAQU_0663</name>
</gene>
<keyword evidence="2" id="KW-1185">Reference proteome</keyword>
<dbReference type="OrthoDB" id="198115at2"/>
<dbReference type="Proteomes" id="UP000216451">
    <property type="component" value="Unassembled WGS sequence"/>
</dbReference>
<dbReference type="SUPFAM" id="SSF52540">
    <property type="entry name" value="P-loop containing nucleoside triphosphate hydrolases"/>
    <property type="match status" value="1"/>
</dbReference>
<accession>A0A261G816</accession>
<evidence type="ECO:0000313" key="1">
    <source>
        <dbReference type="EMBL" id="OZG67571.1"/>
    </source>
</evidence>
<reference evidence="1 2" key="1">
    <citation type="journal article" date="2017" name="BMC Genomics">
        <title>Comparative genomic and phylogenomic analyses of the Bifidobacteriaceae family.</title>
        <authorList>
            <person name="Lugli G.A."/>
            <person name="Milani C."/>
            <person name="Turroni F."/>
            <person name="Duranti S."/>
            <person name="Mancabelli L."/>
            <person name="Mangifesta M."/>
            <person name="Ferrario C."/>
            <person name="Modesto M."/>
            <person name="Mattarelli P."/>
            <person name="Jiri K."/>
            <person name="van Sinderen D."/>
            <person name="Ventura M."/>
        </authorList>
    </citation>
    <scope>NUCLEOTIDE SEQUENCE [LARGE SCALE GENOMIC DNA]</scope>
    <source>
        <strain evidence="1 2">LMG 28769</strain>
    </source>
</reference>
<dbReference type="InterPro" id="IPR027417">
    <property type="entry name" value="P-loop_NTPase"/>
</dbReference>
<dbReference type="RefSeq" id="WP_094692753.1">
    <property type="nucleotide sequence ID" value="NZ_JBDNSG010000024.1"/>
</dbReference>
<name>A0A261G816_9BIFI</name>
<comment type="caution">
    <text evidence="1">The sequence shown here is derived from an EMBL/GenBank/DDBJ whole genome shotgun (WGS) entry which is preliminary data.</text>
</comment>
<organism evidence="1 2">
    <name type="scientific">Bifidobacterium aquikefiri</name>
    <dbReference type="NCBI Taxonomy" id="1653207"/>
    <lineage>
        <taxon>Bacteria</taxon>
        <taxon>Bacillati</taxon>
        <taxon>Actinomycetota</taxon>
        <taxon>Actinomycetes</taxon>
        <taxon>Bifidobacteriales</taxon>
        <taxon>Bifidobacteriaceae</taxon>
        <taxon>Bifidobacterium</taxon>
    </lineage>
</organism>
<evidence type="ECO:0000313" key="2">
    <source>
        <dbReference type="Proteomes" id="UP000216451"/>
    </source>
</evidence>
<dbReference type="Pfam" id="PF13671">
    <property type="entry name" value="AAA_33"/>
    <property type="match status" value="1"/>
</dbReference>
<sequence length="199" mass="22298">MNTIGQTPVFFVIGPAGSGKSSFARALAVRIHGAYLDKDAICNTYTGVLLEEHGYDPSERDGNAYYRDELMPIEYESLLNVGSCNAKLGIPVIFDAPFGAFFNDVNYVKNIASKHNWPQQVHAVVIHISVDGKKVHQRLIERGLKRDSWKLDHWDSFWPKASGVTCTWQQATHITINNDTDREDFTNDVNAVIKTITNS</sequence>